<evidence type="ECO:0000313" key="10">
    <source>
        <dbReference type="EMBL" id="KAK4024234.1"/>
    </source>
</evidence>
<dbReference type="InterPro" id="IPR015819">
    <property type="entry name" value="Lipid_transp_b-sht_shell"/>
</dbReference>
<name>A0ABR0AGN3_9CRUS</name>
<dbReference type="InterPro" id="IPR001747">
    <property type="entry name" value="Vitellogenin_N"/>
</dbReference>
<dbReference type="PROSITE" id="PS51233">
    <property type="entry name" value="VWFD"/>
    <property type="match status" value="1"/>
</dbReference>
<feature type="region of interest" description="Disordered" evidence="6">
    <location>
        <begin position="281"/>
        <end position="307"/>
    </location>
</feature>
<comment type="caution">
    <text evidence="10">The sequence shown here is derived from an EMBL/GenBank/DDBJ whole genome shotgun (WGS) entry which is preliminary data.</text>
</comment>
<feature type="chain" id="PRO_5046261568" description="Vitellogenin-1" evidence="7">
    <location>
        <begin position="23"/>
        <end position="1413"/>
    </location>
</feature>
<dbReference type="PROSITE" id="PS51211">
    <property type="entry name" value="VITELLOGENIN"/>
    <property type="match status" value="1"/>
</dbReference>
<dbReference type="PANTHER" id="PTHR23345">
    <property type="entry name" value="VITELLOGENIN-RELATED"/>
    <property type="match status" value="1"/>
</dbReference>
<dbReference type="SMART" id="SM00216">
    <property type="entry name" value="VWD"/>
    <property type="match status" value="1"/>
</dbReference>
<dbReference type="SMART" id="SM00638">
    <property type="entry name" value="LPD_N"/>
    <property type="match status" value="1"/>
</dbReference>
<dbReference type="InterPro" id="IPR001846">
    <property type="entry name" value="VWF_type-D"/>
</dbReference>
<feature type="domain" description="VWFD" evidence="9">
    <location>
        <begin position="1171"/>
        <end position="1362"/>
    </location>
</feature>
<evidence type="ECO:0000256" key="6">
    <source>
        <dbReference type="SAM" id="MobiDB-lite"/>
    </source>
</evidence>
<keyword evidence="1 7" id="KW-0732">Signal</keyword>
<keyword evidence="4" id="KW-0325">Glycoprotein</keyword>
<feature type="region of interest" description="Disordered" evidence="6">
    <location>
        <begin position="1037"/>
        <end position="1061"/>
    </location>
</feature>
<feature type="domain" description="Vitellogenin" evidence="8">
    <location>
        <begin position="23"/>
        <end position="702"/>
    </location>
</feature>
<keyword evidence="11" id="KW-1185">Reference proteome</keyword>
<dbReference type="InterPro" id="IPR050733">
    <property type="entry name" value="Vitellogenin/Apolipophorin"/>
</dbReference>
<protein>
    <recommendedName>
        <fullName evidence="12">Vitellogenin-1</fullName>
    </recommendedName>
</protein>
<dbReference type="EMBL" id="JAOYFB010000037">
    <property type="protein sequence ID" value="KAK4024234.1"/>
    <property type="molecule type" value="Genomic_DNA"/>
</dbReference>
<feature type="signal peptide" evidence="7">
    <location>
        <begin position="1"/>
        <end position="22"/>
    </location>
</feature>
<evidence type="ECO:0000259" key="8">
    <source>
        <dbReference type="PROSITE" id="PS51211"/>
    </source>
</evidence>
<dbReference type="SUPFAM" id="SSF48431">
    <property type="entry name" value="Lipovitellin-phosvitin complex, superhelical domain"/>
    <property type="match status" value="1"/>
</dbReference>
<feature type="compositionally biased region" description="Basic and acidic residues" evidence="6">
    <location>
        <begin position="290"/>
        <end position="303"/>
    </location>
</feature>
<feature type="compositionally biased region" description="Basic and acidic residues" evidence="6">
    <location>
        <begin position="1041"/>
        <end position="1055"/>
    </location>
</feature>
<keyword evidence="3" id="KW-1015">Disulfide bond</keyword>
<dbReference type="SUPFAM" id="SSF56968">
    <property type="entry name" value="Lipovitellin-phosvitin complex, beta-sheet shell regions"/>
    <property type="match status" value="2"/>
</dbReference>
<evidence type="ECO:0000256" key="4">
    <source>
        <dbReference type="ARBA" id="ARBA00023180"/>
    </source>
</evidence>
<sequence length="1413" mass="158549">MNGSGLLISVLLIISYAAICSCWDPNHIYVYDYSGRMEIGSPKASSIQIESQLSVRATNTDHLILKFTNCNVTGGTENEKWLDSSSRHLEAEFEIQLKNGTVQSLGYSARSSVNQWAVGFHKGIASLLSLRYPEAELKDGYIPGSRTFTSMEEEVTGRCANVYEWYTLEGEHRSSNERLCPSISSGRHQLFKTRNFDNCTHLPIYNLMSPAGWRCRPGTAICENSQSRSLVERVDLCGSLAKEKLDILHLESREDWIGQPWGAKHRQSTPGRMSLIQRMTLTTKRQSQSKSDEPIDPHQDAESPHQQQSLTYVFETPESDFTLLMDDKAINDFLDEIKQLRSITFQPAELVKRKASNLRIKLSNRFRSLSPLQLVTLTKEALRQLTPRLWSFYFQQMVMVGSATTLDIAKQLIERQQISNEDIMNMISGFSMFLRDPSDRVLGQLLSLLDLGVVKREPDLRQTAMVSLASFFRVACIDRLSAESRFPLQYLNMSRNETRDIWPRRLVKRIAVEIKRGDSGDRSAALSALNILGHPSLIPVVVPLIEGKVDANPAIRTKAVLALHKLAHHGDATAIKILHTVYANPSENYQVRLAAFTLLMLSYPPIHVWQAVAARTWFEPRQSHVASFVFTTFDTLATLRSPQRFLQKLSLRAKQVLRLTKPVTQGRSANYIWSYEKRRRLLASYLRLETFANKASLFPKEIYGRLNFNLGAIDFDVLEFEIHGHHMESILNHILGEDKSQNTSHLYECYNRMSAPVDALLARLNVSHPSGKLGEGFLHWTLMESIEKFWSFDGAAKSIRGYLESPTSSWNPEWLYLLPLVNVDIRWANSMGFVTQFRVTGQITATLNGTLRYSRQPATIDSHLNPTLALEIDSSIGIQPSGSDVGGLTSKSSILLLASLPGRLTAELTQRPVERLDVKWSVEDEDGSREFILLHKSHCVDSCPKETSQVETFDWKNMVANENPDWQKLLSVISFSWLPNENMAIGWSQFSWRKSIHPTVFQFSVQLDRAQEPLAWIMKSGTSDLLRTSIFAGKSQTMMGREGRERASHENHKEAQVTAGKEASVADDLADSIAIEIPYAVGAEAAKPIALSAAVSGFSASFSAWLELPKQIGRLLLSVVSDGQHEHKREGKQWKGDHLAVRWTWTWKDGVANVTGFHDFPLEAHRIHYAGECRVGNNQITTFDGVVYEPRFIDECQYMVVAATGPQDKLVVLLDRGTNARNQVLRLIVSDDVIQIDLPDKRLIVNGVAIPFPQLANANRHVKDVGGFSLESPCNGPLLFARVKGNGALEIELPSSGLMLRIRSEDAIVIKARESLGGQMQGLCGDMNGERLFEFRGPRRCVLSSGSLMTAQYQTSDRPHCSTATPHAQQKLLTLQSPNGRIPLHNSNDCPRQEGAPTVIKMPVGVHSQIDDL</sequence>
<keyword evidence="2" id="KW-0758">Storage protein</keyword>
<reference evidence="10 11" key="1">
    <citation type="journal article" date="2023" name="Nucleic Acids Res.">
        <title>The hologenome of Daphnia magna reveals possible DNA methylation and microbiome-mediated evolution of the host genome.</title>
        <authorList>
            <person name="Chaturvedi A."/>
            <person name="Li X."/>
            <person name="Dhandapani V."/>
            <person name="Marshall H."/>
            <person name="Kissane S."/>
            <person name="Cuenca-Cambronero M."/>
            <person name="Asole G."/>
            <person name="Calvet F."/>
            <person name="Ruiz-Romero M."/>
            <person name="Marangio P."/>
            <person name="Guigo R."/>
            <person name="Rago D."/>
            <person name="Mirbahai L."/>
            <person name="Eastwood N."/>
            <person name="Colbourne J.K."/>
            <person name="Zhou J."/>
            <person name="Mallon E."/>
            <person name="Orsini L."/>
        </authorList>
    </citation>
    <scope>NUCLEOTIDE SEQUENCE [LARGE SCALE GENOMIC DNA]</scope>
    <source>
        <strain evidence="10">LRV0_1</strain>
    </source>
</reference>
<evidence type="ECO:0000313" key="11">
    <source>
        <dbReference type="Proteomes" id="UP001234178"/>
    </source>
</evidence>
<evidence type="ECO:0000256" key="3">
    <source>
        <dbReference type="ARBA" id="ARBA00023157"/>
    </source>
</evidence>
<dbReference type="Pfam" id="PF00094">
    <property type="entry name" value="VWD"/>
    <property type="match status" value="1"/>
</dbReference>
<dbReference type="Pfam" id="PF01347">
    <property type="entry name" value="Vitellogenin_N"/>
    <property type="match status" value="1"/>
</dbReference>
<comment type="caution">
    <text evidence="5">Lacks conserved residue(s) required for the propagation of feature annotation.</text>
</comment>
<proteinExistence type="predicted"/>
<gene>
    <name evidence="10" type="ORF">OUZ56_009619</name>
</gene>
<dbReference type="Gene3D" id="1.25.10.20">
    <property type="entry name" value="Vitellinogen, superhelical"/>
    <property type="match status" value="1"/>
</dbReference>
<dbReference type="PANTHER" id="PTHR23345:SF15">
    <property type="entry name" value="VITELLOGENIN 1-RELATED"/>
    <property type="match status" value="1"/>
</dbReference>
<dbReference type="Proteomes" id="UP001234178">
    <property type="component" value="Unassembled WGS sequence"/>
</dbReference>
<dbReference type="InterPro" id="IPR015816">
    <property type="entry name" value="Vitellinogen_b-sht_N"/>
</dbReference>
<evidence type="ECO:0008006" key="12">
    <source>
        <dbReference type="Google" id="ProtNLM"/>
    </source>
</evidence>
<evidence type="ECO:0000256" key="5">
    <source>
        <dbReference type="PROSITE-ProRule" id="PRU00557"/>
    </source>
</evidence>
<dbReference type="InterPro" id="IPR011030">
    <property type="entry name" value="Lipovitellin_superhlx_dom"/>
</dbReference>
<evidence type="ECO:0000256" key="1">
    <source>
        <dbReference type="ARBA" id="ARBA00022729"/>
    </source>
</evidence>
<dbReference type="Gene3D" id="2.30.230.10">
    <property type="entry name" value="Lipovitellin, beta-sheet shell regions, chain A"/>
    <property type="match status" value="1"/>
</dbReference>
<evidence type="ECO:0000259" key="9">
    <source>
        <dbReference type="PROSITE" id="PS51233"/>
    </source>
</evidence>
<accession>A0ABR0AGN3</accession>
<evidence type="ECO:0000256" key="7">
    <source>
        <dbReference type="SAM" id="SignalP"/>
    </source>
</evidence>
<organism evidence="10 11">
    <name type="scientific">Daphnia magna</name>
    <dbReference type="NCBI Taxonomy" id="35525"/>
    <lineage>
        <taxon>Eukaryota</taxon>
        <taxon>Metazoa</taxon>
        <taxon>Ecdysozoa</taxon>
        <taxon>Arthropoda</taxon>
        <taxon>Crustacea</taxon>
        <taxon>Branchiopoda</taxon>
        <taxon>Diplostraca</taxon>
        <taxon>Cladocera</taxon>
        <taxon>Anomopoda</taxon>
        <taxon>Daphniidae</taxon>
        <taxon>Daphnia</taxon>
    </lineage>
</organism>
<evidence type="ECO:0000256" key="2">
    <source>
        <dbReference type="ARBA" id="ARBA00022761"/>
    </source>
</evidence>